<dbReference type="SUPFAM" id="SSF47413">
    <property type="entry name" value="lambda repressor-like DNA-binding domains"/>
    <property type="match status" value="1"/>
</dbReference>
<sequence length="120" mass="12956">MSDNAPAKPFLDLVEATLAEMGRTKTWLSQRSNVSRATINNWAHQPRTPQSASVIAVAEALGIDQRRALRLAGLPSTGSTPETVPPDLSSMPLPALAERLHHLSEELDRVAAELARRPSA</sequence>
<dbReference type="Proteomes" id="UP000199361">
    <property type="component" value="Unassembled WGS sequence"/>
</dbReference>
<dbReference type="RefSeq" id="WP_091079575.1">
    <property type="nucleotide sequence ID" value="NZ_FOHX01000003.1"/>
</dbReference>
<keyword evidence="2" id="KW-1185">Reference proteome</keyword>
<evidence type="ECO:0000313" key="1">
    <source>
        <dbReference type="EMBL" id="SET51968.1"/>
    </source>
</evidence>
<dbReference type="GO" id="GO:0003677">
    <property type="term" value="F:DNA binding"/>
    <property type="evidence" value="ECO:0007669"/>
    <property type="project" value="InterPro"/>
</dbReference>
<gene>
    <name evidence="1" type="ORF">SAMN05421811_103292</name>
</gene>
<dbReference type="EMBL" id="FOHX01000003">
    <property type="protein sequence ID" value="SET51968.1"/>
    <property type="molecule type" value="Genomic_DNA"/>
</dbReference>
<dbReference type="InterPro" id="IPR010982">
    <property type="entry name" value="Lambda_DNA-bd_dom_sf"/>
</dbReference>
<proteinExistence type="predicted"/>
<evidence type="ECO:0008006" key="3">
    <source>
        <dbReference type="Google" id="ProtNLM"/>
    </source>
</evidence>
<dbReference type="AlphaFoldDB" id="A0A1I0F1T1"/>
<reference evidence="1 2" key="1">
    <citation type="submission" date="2016-10" db="EMBL/GenBank/DDBJ databases">
        <authorList>
            <person name="de Groot N.N."/>
        </authorList>
    </citation>
    <scope>NUCLEOTIDE SEQUENCE [LARGE SCALE GENOMIC DNA]</scope>
    <source>
        <strain evidence="1 2">CGMCC 4.5598</strain>
    </source>
</reference>
<dbReference type="STRING" id="568860.SAMN05421811_103292"/>
<accession>A0A1I0F1T1</accession>
<dbReference type="Gene3D" id="1.10.260.40">
    <property type="entry name" value="lambda repressor-like DNA-binding domains"/>
    <property type="match status" value="1"/>
</dbReference>
<evidence type="ECO:0000313" key="2">
    <source>
        <dbReference type="Proteomes" id="UP000199361"/>
    </source>
</evidence>
<name>A0A1I0F1T1_9ACTN</name>
<protein>
    <recommendedName>
        <fullName evidence="3">Helix-turn-helix</fullName>
    </recommendedName>
</protein>
<organism evidence="1 2">
    <name type="scientific">Nonomuraea wenchangensis</name>
    <dbReference type="NCBI Taxonomy" id="568860"/>
    <lineage>
        <taxon>Bacteria</taxon>
        <taxon>Bacillati</taxon>
        <taxon>Actinomycetota</taxon>
        <taxon>Actinomycetes</taxon>
        <taxon>Streptosporangiales</taxon>
        <taxon>Streptosporangiaceae</taxon>
        <taxon>Nonomuraea</taxon>
    </lineage>
</organism>